<evidence type="ECO:0000313" key="4">
    <source>
        <dbReference type="EMBL" id="TKJ43622.1"/>
    </source>
</evidence>
<keyword evidence="1 3" id="KW-0963">Cytoplasm</keyword>
<accession>A0A532V904</accession>
<comment type="subcellular location">
    <subcellularLocation>
        <location evidence="3">Cytoplasm</location>
    </subcellularLocation>
    <text evidence="3">The tmRNA-SmpB complex associates with stalled 70S ribosomes.</text>
</comment>
<keyword evidence="2 3" id="KW-0694">RNA-binding</keyword>
<dbReference type="NCBIfam" id="TIGR00086">
    <property type="entry name" value="smpB"/>
    <property type="match status" value="1"/>
</dbReference>
<dbReference type="AlphaFoldDB" id="A0A532V904"/>
<dbReference type="Pfam" id="PF01668">
    <property type="entry name" value="SmpB"/>
    <property type="match status" value="1"/>
</dbReference>
<dbReference type="GO" id="GO:0070930">
    <property type="term" value="P:trans-translation-dependent protein tagging"/>
    <property type="evidence" value="ECO:0007669"/>
    <property type="project" value="TreeGrafter"/>
</dbReference>
<comment type="similarity">
    <text evidence="3">Belongs to the SmpB family.</text>
</comment>
<evidence type="ECO:0000256" key="3">
    <source>
        <dbReference type="HAMAP-Rule" id="MF_00023"/>
    </source>
</evidence>
<dbReference type="InterPro" id="IPR000037">
    <property type="entry name" value="SsrA-bd_prot"/>
</dbReference>
<comment type="function">
    <text evidence="3">Required for rescue of stalled ribosomes mediated by trans-translation. Binds to transfer-messenger RNA (tmRNA), required for stable association of tmRNA with ribosomes. tmRNA and SmpB together mimic tRNA shape, replacing the anticodon stem-loop with SmpB. tmRNA is encoded by the ssrA gene; the 2 termini fold to resemble tRNA(Ala) and it encodes a 'tag peptide', a short internal open reading frame. During trans-translation Ala-aminoacylated tmRNA acts like a tRNA, entering the A-site of stalled ribosomes, displacing the stalled mRNA. The ribosome then switches to translate the ORF on the tmRNA; the nascent peptide is terminated with the 'tag peptide' encoded by the tmRNA and targeted for degradation. The ribosome is freed to recommence translation, which seems to be the essential function of trans-translation.</text>
</comment>
<dbReference type="EMBL" id="NJBO01000003">
    <property type="protein sequence ID" value="TKJ43622.1"/>
    <property type="molecule type" value="Genomic_DNA"/>
</dbReference>
<dbReference type="SUPFAM" id="SSF74982">
    <property type="entry name" value="Small protein B (SmpB)"/>
    <property type="match status" value="1"/>
</dbReference>
<dbReference type="GO" id="GO:0003723">
    <property type="term" value="F:RNA binding"/>
    <property type="evidence" value="ECO:0007669"/>
    <property type="project" value="UniProtKB-UniRule"/>
</dbReference>
<dbReference type="NCBIfam" id="NF003843">
    <property type="entry name" value="PRK05422.1"/>
    <property type="match status" value="1"/>
</dbReference>
<protein>
    <recommendedName>
        <fullName evidence="3">SsrA-binding protein</fullName>
    </recommendedName>
    <alternativeName>
        <fullName evidence="3">Small protein B</fullName>
    </alternativeName>
</protein>
<evidence type="ECO:0000256" key="1">
    <source>
        <dbReference type="ARBA" id="ARBA00022490"/>
    </source>
</evidence>
<evidence type="ECO:0000256" key="2">
    <source>
        <dbReference type="ARBA" id="ARBA00022884"/>
    </source>
</evidence>
<gene>
    <name evidence="3" type="primary">smpB</name>
    <name evidence="4" type="ORF">CEE36_02770</name>
</gene>
<comment type="caution">
    <text evidence="4">The sequence shown here is derived from an EMBL/GenBank/DDBJ whole genome shotgun (WGS) entry which is preliminary data.</text>
</comment>
<sequence>MNVIAENRRARHDYFIEDTLEAGVVLVGSEVKSLRDHQASIKEAYCIIQEGEAYIVGMHIAAYRKATFDVPEPLRKRKLLLHSHELKKLYGKTQRRGYTLIPLRLYFSDRGIAKLLIGVCRGKQRIDKRETLKRRAMEREVRRIGL</sequence>
<dbReference type="CDD" id="cd09294">
    <property type="entry name" value="SmpB"/>
    <property type="match status" value="1"/>
</dbReference>
<dbReference type="PANTHER" id="PTHR30308:SF2">
    <property type="entry name" value="SSRA-BINDING PROTEIN"/>
    <property type="match status" value="1"/>
</dbReference>
<dbReference type="GO" id="GO:0005829">
    <property type="term" value="C:cytosol"/>
    <property type="evidence" value="ECO:0007669"/>
    <property type="project" value="TreeGrafter"/>
</dbReference>
<organism evidence="4 5">
    <name type="scientific">candidate division TA06 bacterium B3_TA06</name>
    <dbReference type="NCBI Taxonomy" id="2012487"/>
    <lineage>
        <taxon>Bacteria</taxon>
        <taxon>Bacteria division TA06</taxon>
    </lineage>
</organism>
<evidence type="ECO:0000313" key="5">
    <source>
        <dbReference type="Proteomes" id="UP000317778"/>
    </source>
</evidence>
<proteinExistence type="inferred from homology"/>
<dbReference type="PROSITE" id="PS01317">
    <property type="entry name" value="SSRP"/>
    <property type="match status" value="1"/>
</dbReference>
<dbReference type="PANTHER" id="PTHR30308">
    <property type="entry name" value="TMRNA-BINDING COMPONENT OF TRANS-TRANSLATION TAGGING COMPLEX"/>
    <property type="match status" value="1"/>
</dbReference>
<name>A0A532V904_UNCT6</name>
<dbReference type="GO" id="GO:0070929">
    <property type="term" value="P:trans-translation"/>
    <property type="evidence" value="ECO:0007669"/>
    <property type="project" value="UniProtKB-UniRule"/>
</dbReference>
<dbReference type="HAMAP" id="MF_00023">
    <property type="entry name" value="SmpB"/>
    <property type="match status" value="1"/>
</dbReference>
<dbReference type="InterPro" id="IPR023620">
    <property type="entry name" value="SmpB"/>
</dbReference>
<dbReference type="Gene3D" id="2.40.280.10">
    <property type="match status" value="1"/>
</dbReference>
<dbReference type="InterPro" id="IPR020081">
    <property type="entry name" value="SsrA-bd_prot_CS"/>
</dbReference>
<reference evidence="4 5" key="1">
    <citation type="submission" date="2017-06" db="EMBL/GenBank/DDBJ databases">
        <title>Novel microbial phyla capable of carbon fixation and sulfur reduction in deep-sea sediments.</title>
        <authorList>
            <person name="Huang J."/>
            <person name="Baker B."/>
            <person name="Wang Y."/>
        </authorList>
    </citation>
    <scope>NUCLEOTIDE SEQUENCE [LARGE SCALE GENOMIC DNA]</scope>
    <source>
        <strain evidence="4">B3_TA06</strain>
    </source>
</reference>
<dbReference type="Proteomes" id="UP000317778">
    <property type="component" value="Unassembled WGS sequence"/>
</dbReference>